<gene>
    <name evidence="1" type="ORF">S03H2_53905</name>
</gene>
<evidence type="ECO:0000313" key="1">
    <source>
        <dbReference type="EMBL" id="GAH62908.1"/>
    </source>
</evidence>
<dbReference type="EMBL" id="BARU01034332">
    <property type="protein sequence ID" value="GAH62908.1"/>
    <property type="molecule type" value="Genomic_DNA"/>
</dbReference>
<reference evidence="1" key="1">
    <citation type="journal article" date="2014" name="Front. Microbiol.">
        <title>High frequency of phylogenetically diverse reductive dehalogenase-homologous genes in deep subseafloor sedimentary metagenomes.</title>
        <authorList>
            <person name="Kawai M."/>
            <person name="Futagami T."/>
            <person name="Toyoda A."/>
            <person name="Takaki Y."/>
            <person name="Nishi S."/>
            <person name="Hori S."/>
            <person name="Arai W."/>
            <person name="Tsubouchi T."/>
            <person name="Morono Y."/>
            <person name="Uchiyama I."/>
            <person name="Ito T."/>
            <person name="Fujiyama A."/>
            <person name="Inagaki F."/>
            <person name="Takami H."/>
        </authorList>
    </citation>
    <scope>NUCLEOTIDE SEQUENCE</scope>
    <source>
        <strain evidence="1">Expedition CK06-06</strain>
    </source>
</reference>
<name>X1IZD3_9ZZZZ</name>
<protein>
    <submittedName>
        <fullName evidence="1">Uncharacterized protein</fullName>
    </submittedName>
</protein>
<dbReference type="AlphaFoldDB" id="X1IZD3"/>
<accession>X1IZD3</accession>
<sequence length="70" mass="7853">MVKEYWDNVDPEHGPLQEGESETIVMVERPALKHILPQDMEKVTTLAVGCQDHEPALEAARRGSRVTVVD</sequence>
<comment type="caution">
    <text evidence="1">The sequence shown here is derived from an EMBL/GenBank/DDBJ whole genome shotgun (WGS) entry which is preliminary data.</text>
</comment>
<feature type="non-terminal residue" evidence="1">
    <location>
        <position position="70"/>
    </location>
</feature>
<proteinExistence type="predicted"/>
<organism evidence="1">
    <name type="scientific">marine sediment metagenome</name>
    <dbReference type="NCBI Taxonomy" id="412755"/>
    <lineage>
        <taxon>unclassified sequences</taxon>
        <taxon>metagenomes</taxon>
        <taxon>ecological metagenomes</taxon>
    </lineage>
</organism>